<accession>B0MY24</accession>
<organism evidence="1 2">
    <name type="scientific">Alistipes putredinis DSM 17216</name>
    <dbReference type="NCBI Taxonomy" id="445970"/>
    <lineage>
        <taxon>Bacteria</taxon>
        <taxon>Pseudomonadati</taxon>
        <taxon>Bacteroidota</taxon>
        <taxon>Bacteroidia</taxon>
        <taxon>Bacteroidales</taxon>
        <taxon>Rikenellaceae</taxon>
        <taxon>Alistipes</taxon>
    </lineage>
</organism>
<evidence type="ECO:0000313" key="1">
    <source>
        <dbReference type="EMBL" id="EDS02613.1"/>
    </source>
</evidence>
<sequence>MPPSKTDKPAPISAKTRKPGVCAETLRTSPKYRTRFRKIKNIGDHIQFYTAVSIAPDRRNPSCTPSRFNTGPES</sequence>
<dbReference type="HOGENOM" id="CLU_2679516_0_0_10"/>
<reference evidence="1" key="1">
    <citation type="submission" date="2007-10" db="EMBL/GenBank/DDBJ databases">
        <authorList>
            <person name="Fulton L."/>
            <person name="Clifton S."/>
            <person name="Fulton B."/>
            <person name="Xu J."/>
            <person name="Minx P."/>
            <person name="Pepin K.H."/>
            <person name="Johnson M."/>
            <person name="Thiruvilangam P."/>
            <person name="Bhonagiri V."/>
            <person name="Nash W.E."/>
            <person name="Mardis E.R."/>
            <person name="Wilson R.K."/>
        </authorList>
    </citation>
    <scope>NUCLEOTIDE SEQUENCE [LARGE SCALE GENOMIC DNA]</scope>
    <source>
        <strain evidence="1">DSM 17216</strain>
    </source>
</reference>
<reference evidence="1" key="2">
    <citation type="submission" date="2013-09" db="EMBL/GenBank/DDBJ databases">
        <title>Draft genome sequence of Alistipes putredinis (DSM 17216).</title>
        <authorList>
            <person name="Sudarsanam P."/>
            <person name="Ley R."/>
            <person name="Guruge J."/>
            <person name="Turnbaugh P.J."/>
            <person name="Mahowald M."/>
            <person name="Liep D."/>
            <person name="Gordon J."/>
        </authorList>
    </citation>
    <scope>NUCLEOTIDE SEQUENCE</scope>
    <source>
        <strain evidence="1">DSM 17216</strain>
    </source>
</reference>
<dbReference type="AlphaFoldDB" id="B0MY24"/>
<keyword evidence="2" id="KW-1185">Reference proteome</keyword>
<proteinExistence type="predicted"/>
<comment type="caution">
    <text evidence="1">The sequence shown here is derived from an EMBL/GenBank/DDBJ whole genome shotgun (WGS) entry which is preliminary data.</text>
</comment>
<evidence type="ECO:0000313" key="2">
    <source>
        <dbReference type="Proteomes" id="UP000005819"/>
    </source>
</evidence>
<name>B0MY24_9BACT</name>
<dbReference type="EMBL" id="ABFK02000020">
    <property type="protein sequence ID" value="EDS02613.1"/>
    <property type="molecule type" value="Genomic_DNA"/>
</dbReference>
<dbReference type="Proteomes" id="UP000005819">
    <property type="component" value="Unassembled WGS sequence"/>
</dbReference>
<protein>
    <submittedName>
        <fullName evidence="1">Uncharacterized protein</fullName>
    </submittedName>
</protein>
<gene>
    <name evidence="1" type="ORF">ALIPUT_02143</name>
</gene>